<protein>
    <recommendedName>
        <fullName evidence="6">MYND-type domain-containing protein</fullName>
    </recommendedName>
</protein>
<gene>
    <name evidence="7" type="ORF">GFSPODELE1_LOCUS2470</name>
</gene>
<feature type="non-terminal residue" evidence="7">
    <location>
        <position position="1"/>
    </location>
</feature>
<proteinExistence type="predicted"/>
<evidence type="ECO:0000256" key="3">
    <source>
        <dbReference type="ARBA" id="ARBA00022833"/>
    </source>
</evidence>
<evidence type="ECO:0000313" key="8">
    <source>
        <dbReference type="Proteomes" id="UP001497453"/>
    </source>
</evidence>
<dbReference type="SUPFAM" id="SSF144232">
    <property type="entry name" value="HIT/MYND zinc finger-like"/>
    <property type="match status" value="1"/>
</dbReference>
<keyword evidence="1" id="KW-0479">Metal-binding</keyword>
<evidence type="ECO:0000313" key="7">
    <source>
        <dbReference type="EMBL" id="CAL1699049.1"/>
    </source>
</evidence>
<dbReference type="EMBL" id="OZ037954">
    <property type="protein sequence ID" value="CAL1699049.1"/>
    <property type="molecule type" value="Genomic_DNA"/>
</dbReference>
<feature type="domain" description="MYND-type" evidence="6">
    <location>
        <begin position="16"/>
        <end position="76"/>
    </location>
</feature>
<organism evidence="7 8">
    <name type="scientific">Somion occarium</name>
    <dbReference type="NCBI Taxonomy" id="3059160"/>
    <lineage>
        <taxon>Eukaryota</taxon>
        <taxon>Fungi</taxon>
        <taxon>Dikarya</taxon>
        <taxon>Basidiomycota</taxon>
        <taxon>Agaricomycotina</taxon>
        <taxon>Agaricomycetes</taxon>
        <taxon>Polyporales</taxon>
        <taxon>Cerrenaceae</taxon>
        <taxon>Somion</taxon>
    </lineage>
</organism>
<reference evidence="8" key="1">
    <citation type="submission" date="2024-04" db="EMBL/GenBank/DDBJ databases">
        <authorList>
            <person name="Shaw F."/>
            <person name="Minotto A."/>
        </authorList>
    </citation>
    <scope>NUCLEOTIDE SEQUENCE [LARGE SCALE GENOMIC DNA]</scope>
</reference>
<evidence type="ECO:0000256" key="5">
    <source>
        <dbReference type="SAM" id="MobiDB-lite"/>
    </source>
</evidence>
<evidence type="ECO:0000259" key="6">
    <source>
        <dbReference type="PROSITE" id="PS50865"/>
    </source>
</evidence>
<name>A0ABP1CW42_9APHY</name>
<keyword evidence="2 4" id="KW-0863">Zinc-finger</keyword>
<sequence>SVVQYDLEIQESEDTCSFCDSKAPNAYRCAAPGCGIEGTKKSALLKCAGKCPPDVKPSYCSKECQKAHWKTHRSICNPNAKPKAKAEEQASSDTNQTQVASTSAQQSPRTIGDDIRTDGREHIIEWAAPHLLDSAAIGYTVSAWPSSVSPASASCAASSSSLSERPTYSNCRRTVGRDFSCDRTISSHSGADLLPLTDMCLNVTVSRASQWRESLQKWPGLV</sequence>
<dbReference type="Proteomes" id="UP001497453">
    <property type="component" value="Chromosome 11"/>
</dbReference>
<dbReference type="InterPro" id="IPR002893">
    <property type="entry name" value="Znf_MYND"/>
</dbReference>
<feature type="compositionally biased region" description="Low complexity" evidence="5">
    <location>
        <begin position="96"/>
        <end position="107"/>
    </location>
</feature>
<evidence type="ECO:0000256" key="4">
    <source>
        <dbReference type="PROSITE-ProRule" id="PRU00134"/>
    </source>
</evidence>
<evidence type="ECO:0000256" key="2">
    <source>
        <dbReference type="ARBA" id="ARBA00022771"/>
    </source>
</evidence>
<keyword evidence="3" id="KW-0862">Zinc</keyword>
<accession>A0ABP1CW42</accession>
<keyword evidence="8" id="KW-1185">Reference proteome</keyword>
<feature type="region of interest" description="Disordered" evidence="5">
    <location>
        <begin position="77"/>
        <end position="114"/>
    </location>
</feature>
<evidence type="ECO:0000256" key="1">
    <source>
        <dbReference type="ARBA" id="ARBA00022723"/>
    </source>
</evidence>
<dbReference type="Gene3D" id="6.10.140.2220">
    <property type="match status" value="1"/>
</dbReference>
<dbReference type="PROSITE" id="PS50865">
    <property type="entry name" value="ZF_MYND_2"/>
    <property type="match status" value="1"/>
</dbReference>
<dbReference type="Pfam" id="PF01753">
    <property type="entry name" value="zf-MYND"/>
    <property type="match status" value="1"/>
</dbReference>